<dbReference type="PROSITE" id="PS00042">
    <property type="entry name" value="HTH_CRP_1"/>
    <property type="match status" value="1"/>
</dbReference>
<accession>A0ABS7ZTL3</accession>
<evidence type="ECO:0000256" key="3">
    <source>
        <dbReference type="ARBA" id="ARBA00023163"/>
    </source>
</evidence>
<dbReference type="InterPro" id="IPR012318">
    <property type="entry name" value="HTH_CRP"/>
</dbReference>
<protein>
    <submittedName>
        <fullName evidence="6">cAMP-activated global transcriptional regulator CRP</fullName>
    </submittedName>
</protein>
<dbReference type="InterPro" id="IPR018335">
    <property type="entry name" value="Tscrpt_reg_HTH_Crp-type_CS"/>
</dbReference>
<dbReference type="Pfam" id="PF00027">
    <property type="entry name" value="cNMP_binding"/>
    <property type="match status" value="1"/>
</dbReference>
<dbReference type="PANTHER" id="PTHR24567:SF68">
    <property type="entry name" value="DNA-BINDING TRANSCRIPTIONAL DUAL REGULATOR CRP"/>
    <property type="match status" value="1"/>
</dbReference>
<dbReference type="PRINTS" id="PR00034">
    <property type="entry name" value="HTHCRP"/>
</dbReference>
<dbReference type="PROSITE" id="PS50042">
    <property type="entry name" value="CNMP_BINDING_3"/>
    <property type="match status" value="1"/>
</dbReference>
<sequence>MTLPRVPFKHQHLDDFLTHCHRRRYPARSTLIYAGETSDTLFYLIKGSVSVIIEDSDGREMVMAYLNEGDFFGELGLFDEENPPRTAWVKAKTECEVAEISYVKFHELVKHDPQLMFQIFRQMANRLSRTTRKAGDLAFLDVTGRVARTLLDLSKEPDAMTHPDGMQIKITRQEIGRIVGCSREMVGRVLKDLEEKGLVSVKGKTMVVFGARRTLRNNP</sequence>
<dbReference type="Gene3D" id="2.60.120.10">
    <property type="entry name" value="Jelly Rolls"/>
    <property type="match status" value="1"/>
</dbReference>
<organism evidence="6 7">
    <name type="scientific">Thalassolituus marinus</name>
    <dbReference type="NCBI Taxonomy" id="671053"/>
    <lineage>
        <taxon>Bacteria</taxon>
        <taxon>Pseudomonadati</taxon>
        <taxon>Pseudomonadota</taxon>
        <taxon>Gammaproteobacteria</taxon>
        <taxon>Oceanospirillales</taxon>
        <taxon>Oceanospirillaceae</taxon>
        <taxon>Thalassolituus</taxon>
    </lineage>
</organism>
<dbReference type="Proteomes" id="UP000714380">
    <property type="component" value="Unassembled WGS sequence"/>
</dbReference>
<evidence type="ECO:0000313" key="6">
    <source>
        <dbReference type="EMBL" id="MCA6065096.1"/>
    </source>
</evidence>
<dbReference type="InterPro" id="IPR036388">
    <property type="entry name" value="WH-like_DNA-bd_sf"/>
</dbReference>
<keyword evidence="3" id="KW-0804">Transcription</keyword>
<dbReference type="InterPro" id="IPR050397">
    <property type="entry name" value="Env_Response_Regulators"/>
</dbReference>
<dbReference type="InterPro" id="IPR036390">
    <property type="entry name" value="WH_DNA-bd_sf"/>
</dbReference>
<dbReference type="Pfam" id="PF13545">
    <property type="entry name" value="HTH_Crp_2"/>
    <property type="match status" value="1"/>
</dbReference>
<keyword evidence="1" id="KW-0805">Transcription regulation</keyword>
<dbReference type="RefSeq" id="WP_225676705.1">
    <property type="nucleotide sequence ID" value="NZ_JAEDAH010000099.1"/>
</dbReference>
<comment type="caution">
    <text evidence="6">The sequence shown here is derived from an EMBL/GenBank/DDBJ whole genome shotgun (WGS) entry which is preliminary data.</text>
</comment>
<gene>
    <name evidence="6" type="primary">crp</name>
    <name evidence="6" type="ORF">I9W95_15965</name>
</gene>
<keyword evidence="7" id="KW-1185">Reference proteome</keyword>
<dbReference type="EMBL" id="JAEDAH010000099">
    <property type="protein sequence ID" value="MCA6065096.1"/>
    <property type="molecule type" value="Genomic_DNA"/>
</dbReference>
<keyword evidence="2" id="KW-0238">DNA-binding</keyword>
<name>A0ABS7ZTL3_9GAMM</name>
<dbReference type="SUPFAM" id="SSF51206">
    <property type="entry name" value="cAMP-binding domain-like"/>
    <property type="match status" value="1"/>
</dbReference>
<evidence type="ECO:0000256" key="1">
    <source>
        <dbReference type="ARBA" id="ARBA00023015"/>
    </source>
</evidence>
<dbReference type="SMART" id="SM00100">
    <property type="entry name" value="cNMP"/>
    <property type="match status" value="1"/>
</dbReference>
<feature type="domain" description="Cyclic nucleotide-binding" evidence="4">
    <location>
        <begin position="23"/>
        <end position="126"/>
    </location>
</feature>
<dbReference type="InterPro" id="IPR000595">
    <property type="entry name" value="cNMP-bd_dom"/>
</dbReference>
<evidence type="ECO:0000259" key="5">
    <source>
        <dbReference type="PROSITE" id="PS51063"/>
    </source>
</evidence>
<dbReference type="CDD" id="cd00038">
    <property type="entry name" value="CAP_ED"/>
    <property type="match status" value="1"/>
</dbReference>
<evidence type="ECO:0000259" key="4">
    <source>
        <dbReference type="PROSITE" id="PS50042"/>
    </source>
</evidence>
<dbReference type="PANTHER" id="PTHR24567">
    <property type="entry name" value="CRP FAMILY TRANSCRIPTIONAL REGULATORY PROTEIN"/>
    <property type="match status" value="1"/>
</dbReference>
<reference evidence="6 7" key="1">
    <citation type="submission" date="2020-12" db="EMBL/GenBank/DDBJ databases">
        <title>Novel Thalassolituus-related marine hydrocarbonoclastic bacteria mediated algae-derived hydrocarbons mineralization in twilight zone of the northern South China Sea.</title>
        <authorList>
            <person name="Dong C."/>
        </authorList>
    </citation>
    <scope>NUCLEOTIDE SEQUENCE [LARGE SCALE GENOMIC DNA]</scope>
    <source>
        <strain evidence="6 7">IMCC1826</strain>
    </source>
</reference>
<dbReference type="CDD" id="cd00092">
    <property type="entry name" value="HTH_CRP"/>
    <property type="match status" value="1"/>
</dbReference>
<dbReference type="Gene3D" id="1.10.10.10">
    <property type="entry name" value="Winged helix-like DNA-binding domain superfamily/Winged helix DNA-binding domain"/>
    <property type="match status" value="1"/>
</dbReference>
<proteinExistence type="predicted"/>
<dbReference type="InterPro" id="IPR018490">
    <property type="entry name" value="cNMP-bd_dom_sf"/>
</dbReference>
<evidence type="ECO:0000256" key="2">
    <source>
        <dbReference type="ARBA" id="ARBA00023125"/>
    </source>
</evidence>
<evidence type="ECO:0000313" key="7">
    <source>
        <dbReference type="Proteomes" id="UP000714380"/>
    </source>
</evidence>
<dbReference type="SMART" id="SM00419">
    <property type="entry name" value="HTH_CRP"/>
    <property type="match status" value="1"/>
</dbReference>
<dbReference type="PROSITE" id="PS00889">
    <property type="entry name" value="CNMP_BINDING_2"/>
    <property type="match status" value="1"/>
</dbReference>
<feature type="domain" description="HTH crp-type" evidence="5">
    <location>
        <begin position="140"/>
        <end position="212"/>
    </location>
</feature>
<dbReference type="InterPro" id="IPR014710">
    <property type="entry name" value="RmlC-like_jellyroll"/>
</dbReference>
<dbReference type="SUPFAM" id="SSF46785">
    <property type="entry name" value="Winged helix' DNA-binding domain"/>
    <property type="match status" value="1"/>
</dbReference>
<dbReference type="InterPro" id="IPR018488">
    <property type="entry name" value="cNMP-bd_CS"/>
</dbReference>
<dbReference type="NCBIfam" id="NF008732">
    <property type="entry name" value="PRK11753.1"/>
    <property type="match status" value="1"/>
</dbReference>
<dbReference type="PROSITE" id="PS51063">
    <property type="entry name" value="HTH_CRP_2"/>
    <property type="match status" value="1"/>
</dbReference>